<accession>A0A4Y9XM85</accession>
<sequence>MADERLLRAQYRLHVPGIRTVTGSGQGLPAHSSVYPLAPRACDFTHACPHAYALLARAIVRVLARSPAIRRSPRPA</sequence>
<evidence type="ECO:0000313" key="1">
    <source>
        <dbReference type="EMBL" id="TFY50858.1"/>
    </source>
</evidence>
<proteinExistence type="predicted"/>
<name>A0A4Y9XM85_9APHY</name>
<gene>
    <name evidence="1" type="ORF">EVJ58_g10859</name>
</gene>
<dbReference type="Proteomes" id="UP000298390">
    <property type="component" value="Unassembled WGS sequence"/>
</dbReference>
<dbReference type="EMBL" id="SEKV01001350">
    <property type="protein sequence ID" value="TFY50858.1"/>
    <property type="molecule type" value="Genomic_DNA"/>
</dbReference>
<dbReference type="AlphaFoldDB" id="A0A4Y9XM85"/>
<comment type="caution">
    <text evidence="1">The sequence shown here is derived from an EMBL/GenBank/DDBJ whole genome shotgun (WGS) entry which is preliminary data.</text>
</comment>
<reference evidence="1 2" key="1">
    <citation type="submission" date="2019-01" db="EMBL/GenBank/DDBJ databases">
        <title>Genome sequencing of the rare red list fungi Fomitopsis rosea.</title>
        <authorList>
            <person name="Buettner E."/>
            <person name="Kellner H."/>
        </authorList>
    </citation>
    <scope>NUCLEOTIDE SEQUENCE [LARGE SCALE GENOMIC DNA]</scope>
    <source>
        <strain evidence="1 2">DSM 105464</strain>
    </source>
</reference>
<organism evidence="1 2">
    <name type="scientific">Rhodofomes roseus</name>
    <dbReference type="NCBI Taxonomy" id="34475"/>
    <lineage>
        <taxon>Eukaryota</taxon>
        <taxon>Fungi</taxon>
        <taxon>Dikarya</taxon>
        <taxon>Basidiomycota</taxon>
        <taxon>Agaricomycotina</taxon>
        <taxon>Agaricomycetes</taxon>
        <taxon>Polyporales</taxon>
        <taxon>Rhodofomes</taxon>
    </lineage>
</organism>
<protein>
    <submittedName>
        <fullName evidence="1">Uncharacterized protein</fullName>
    </submittedName>
</protein>
<evidence type="ECO:0000313" key="2">
    <source>
        <dbReference type="Proteomes" id="UP000298390"/>
    </source>
</evidence>